<dbReference type="Pfam" id="PF13432">
    <property type="entry name" value="TPR_16"/>
    <property type="match status" value="1"/>
</dbReference>
<dbReference type="AlphaFoldDB" id="A0A0F9JAE1"/>
<accession>A0A0F9JAE1</accession>
<name>A0A0F9JAE1_9ZZZZ</name>
<comment type="caution">
    <text evidence="1">The sequence shown here is derived from an EMBL/GenBank/DDBJ whole genome shotgun (WGS) entry which is preliminary data.</text>
</comment>
<dbReference type="PROSITE" id="PS51257">
    <property type="entry name" value="PROKAR_LIPOPROTEIN"/>
    <property type="match status" value="1"/>
</dbReference>
<dbReference type="EMBL" id="LAZR01018526">
    <property type="protein sequence ID" value="KKL96072.1"/>
    <property type="molecule type" value="Genomic_DNA"/>
</dbReference>
<reference evidence="1" key="1">
    <citation type="journal article" date="2015" name="Nature">
        <title>Complex archaea that bridge the gap between prokaryotes and eukaryotes.</title>
        <authorList>
            <person name="Spang A."/>
            <person name="Saw J.H."/>
            <person name="Jorgensen S.L."/>
            <person name="Zaremba-Niedzwiedzka K."/>
            <person name="Martijn J."/>
            <person name="Lind A.E."/>
            <person name="van Eijk R."/>
            <person name="Schleper C."/>
            <person name="Guy L."/>
            <person name="Ettema T.J."/>
        </authorList>
    </citation>
    <scope>NUCLEOTIDE SEQUENCE</scope>
</reference>
<dbReference type="Gene3D" id="1.25.40.10">
    <property type="entry name" value="Tetratricopeptide repeat domain"/>
    <property type="match status" value="2"/>
</dbReference>
<evidence type="ECO:0000313" key="1">
    <source>
        <dbReference type="EMBL" id="KKL96072.1"/>
    </source>
</evidence>
<dbReference type="SUPFAM" id="SSF48452">
    <property type="entry name" value="TPR-like"/>
    <property type="match status" value="1"/>
</dbReference>
<dbReference type="InterPro" id="IPR011990">
    <property type="entry name" value="TPR-like_helical_dom_sf"/>
</dbReference>
<protein>
    <submittedName>
        <fullName evidence="1">Uncharacterized protein</fullName>
    </submittedName>
</protein>
<dbReference type="PANTHER" id="PTHR12558">
    <property type="entry name" value="CELL DIVISION CYCLE 16,23,27"/>
    <property type="match status" value="1"/>
</dbReference>
<organism evidence="1">
    <name type="scientific">marine sediment metagenome</name>
    <dbReference type="NCBI Taxonomy" id="412755"/>
    <lineage>
        <taxon>unclassified sequences</taxon>
        <taxon>metagenomes</taxon>
        <taxon>ecological metagenomes</taxon>
    </lineage>
</organism>
<gene>
    <name evidence="1" type="ORF">LCGC14_1848150</name>
</gene>
<dbReference type="PANTHER" id="PTHR12558:SF13">
    <property type="entry name" value="CELL DIVISION CYCLE PROTEIN 27 HOMOLOG"/>
    <property type="match status" value="1"/>
</dbReference>
<dbReference type="SMART" id="SM00028">
    <property type="entry name" value="TPR"/>
    <property type="match status" value="5"/>
</dbReference>
<proteinExistence type="predicted"/>
<dbReference type="InterPro" id="IPR019734">
    <property type="entry name" value="TPR_rpt"/>
</dbReference>
<sequence length="410" mass="44038">MNSITRTATLALLIAALAGGCNFKNKQRIAAHQRWDQTRARVMCSVGTQHLKVGDLAKAEDSASKALALDPDCGPALVLLGKVLLEKGRYLQAEKHLREAELGSPDNAEVPYLLVVALEKRGRYTEALKCYQKARALAPANDAYVLASAEVLVAAGKPKLALELLTARLERTDGEAPMLALAGEVALLVDQPGRAGEFFRRCLDVAPEALGAREGLAKSSFFARQYAQALAALKELSADEDYKEKVSWVYIMSGHCQMALNRPRQAWESYRVASQIDPAEANIWTCLAKAGLAAGDARAAEQAAADSVEVDDAADMRCIGKEGIEAVDEACCQRVRIFHALGPDALRLVGKDPGFHRFGDGWRRGAAVGRFELDAIVAGWVVTGSDHHAAVGLVVDNGVAHHGRGRVGLR</sequence>
<dbReference type="PROSITE" id="PS50005">
    <property type="entry name" value="TPR"/>
    <property type="match status" value="2"/>
</dbReference>